<name>A0ABQ7TMK1_PHRPL</name>
<dbReference type="Proteomes" id="UP000826234">
    <property type="component" value="Unassembled WGS sequence"/>
</dbReference>
<gene>
    <name evidence="3" type="ORF">JD844_013801</name>
</gene>
<dbReference type="InterPro" id="IPR003309">
    <property type="entry name" value="SCAN_dom"/>
</dbReference>
<evidence type="ECO:0000256" key="1">
    <source>
        <dbReference type="ARBA" id="ARBA00023242"/>
    </source>
</evidence>
<comment type="caution">
    <text evidence="3">The sequence shown here is derived from an EMBL/GenBank/DDBJ whole genome shotgun (WGS) entry which is preliminary data.</text>
</comment>
<dbReference type="SUPFAM" id="SSF47353">
    <property type="entry name" value="Retrovirus capsid dimerization domain-like"/>
    <property type="match status" value="1"/>
</dbReference>
<dbReference type="SMART" id="SM00431">
    <property type="entry name" value="SCAN"/>
    <property type="match status" value="1"/>
</dbReference>
<dbReference type="Gene3D" id="1.10.4020.10">
    <property type="entry name" value="DNA breaking-rejoining enzymes"/>
    <property type="match status" value="1"/>
</dbReference>
<protein>
    <recommendedName>
        <fullName evidence="2">SCAN box domain-containing protein</fullName>
    </recommendedName>
</protein>
<dbReference type="InterPro" id="IPR050916">
    <property type="entry name" value="SCAN-C2H2_zinc_finger"/>
</dbReference>
<evidence type="ECO:0000313" key="3">
    <source>
        <dbReference type="EMBL" id="KAH0630591.1"/>
    </source>
</evidence>
<dbReference type="CDD" id="cd07936">
    <property type="entry name" value="SCAN"/>
    <property type="match status" value="1"/>
</dbReference>
<dbReference type="PROSITE" id="PS50804">
    <property type="entry name" value="SCAN_BOX"/>
    <property type="match status" value="1"/>
</dbReference>
<evidence type="ECO:0000313" key="4">
    <source>
        <dbReference type="Proteomes" id="UP000826234"/>
    </source>
</evidence>
<dbReference type="PANTHER" id="PTHR45935">
    <property type="entry name" value="PROTEIN ZBED8-RELATED"/>
    <property type="match status" value="1"/>
</dbReference>
<organism evidence="3 4">
    <name type="scientific">Phrynosoma platyrhinos</name>
    <name type="common">Desert horned lizard</name>
    <dbReference type="NCBI Taxonomy" id="52577"/>
    <lineage>
        <taxon>Eukaryota</taxon>
        <taxon>Metazoa</taxon>
        <taxon>Chordata</taxon>
        <taxon>Craniata</taxon>
        <taxon>Vertebrata</taxon>
        <taxon>Euteleostomi</taxon>
        <taxon>Lepidosauria</taxon>
        <taxon>Squamata</taxon>
        <taxon>Bifurcata</taxon>
        <taxon>Unidentata</taxon>
        <taxon>Episquamata</taxon>
        <taxon>Toxicofera</taxon>
        <taxon>Iguania</taxon>
        <taxon>Phrynosomatidae</taxon>
        <taxon>Phrynosomatinae</taxon>
        <taxon>Phrynosoma</taxon>
    </lineage>
</organism>
<keyword evidence="4" id="KW-1185">Reference proteome</keyword>
<dbReference type="Pfam" id="PF02023">
    <property type="entry name" value="SCAN"/>
    <property type="match status" value="1"/>
</dbReference>
<proteinExistence type="predicted"/>
<feature type="domain" description="SCAN box" evidence="2">
    <location>
        <begin position="54"/>
        <end position="130"/>
    </location>
</feature>
<sequence>MKHRSKMEEPNSAGLEAQRVSLDATEIGECGTFLVGSVPGHLAKNTGSSQVWCQCFREFMYREAGGPREVCSRLHNLCCQWLKPARHTKAEILDLVILEQFLAVLPPEMESWVRECGVETTSQAVKTVPDEVDTVFSEAETFSLGTRKKVEFGKIIQERDGGATTVDITGVIYHLEMVLNYNWSDIPS</sequence>
<dbReference type="InterPro" id="IPR038269">
    <property type="entry name" value="SCAN_sf"/>
</dbReference>
<evidence type="ECO:0000259" key="2">
    <source>
        <dbReference type="PROSITE" id="PS50804"/>
    </source>
</evidence>
<dbReference type="EMBL" id="JAIPUX010000439">
    <property type="protein sequence ID" value="KAH0630591.1"/>
    <property type="molecule type" value="Genomic_DNA"/>
</dbReference>
<reference evidence="3 4" key="1">
    <citation type="journal article" date="2022" name="Gigascience">
        <title>A chromosome-level genome assembly and annotation of the desert horned lizard, Phrynosoma platyrhinos, provides insight into chromosomal rearrangements among reptiles.</title>
        <authorList>
            <person name="Koochekian N."/>
            <person name="Ascanio A."/>
            <person name="Farleigh K."/>
            <person name="Card D.C."/>
            <person name="Schield D.R."/>
            <person name="Castoe T.A."/>
            <person name="Jezkova T."/>
        </authorList>
    </citation>
    <scope>NUCLEOTIDE SEQUENCE [LARGE SCALE GENOMIC DNA]</scope>
    <source>
        <strain evidence="3">NK-2021</strain>
    </source>
</reference>
<keyword evidence="1" id="KW-0539">Nucleus</keyword>
<dbReference type="PANTHER" id="PTHR45935:SF15">
    <property type="entry name" value="SCAN BOX DOMAIN-CONTAINING PROTEIN"/>
    <property type="match status" value="1"/>
</dbReference>
<accession>A0ABQ7TMK1</accession>